<organism evidence="3 4">
    <name type="scientific">Candidatus Blautia faecavium</name>
    <dbReference type="NCBI Taxonomy" id="2838487"/>
    <lineage>
        <taxon>Bacteria</taxon>
        <taxon>Bacillati</taxon>
        <taxon>Bacillota</taxon>
        <taxon>Clostridia</taxon>
        <taxon>Lachnospirales</taxon>
        <taxon>Lachnospiraceae</taxon>
        <taxon>Blautia</taxon>
    </lineage>
</organism>
<feature type="transmembrane region" description="Helical" evidence="1">
    <location>
        <begin position="51"/>
        <end position="75"/>
    </location>
</feature>
<feature type="transmembrane region" description="Helical" evidence="1">
    <location>
        <begin position="87"/>
        <end position="111"/>
    </location>
</feature>
<accession>A0A9D2LQ13</accession>
<dbReference type="Gene3D" id="3.30.565.10">
    <property type="entry name" value="Histidine kinase-like ATPase, C-terminal domain"/>
    <property type="match status" value="1"/>
</dbReference>
<gene>
    <name evidence="3" type="ORF">IAA06_01645</name>
</gene>
<dbReference type="PANTHER" id="PTHR40448">
    <property type="entry name" value="TWO-COMPONENT SENSOR HISTIDINE KINASE"/>
    <property type="match status" value="1"/>
</dbReference>
<reference evidence="3" key="1">
    <citation type="journal article" date="2021" name="PeerJ">
        <title>Extensive microbial diversity within the chicken gut microbiome revealed by metagenomics and culture.</title>
        <authorList>
            <person name="Gilroy R."/>
            <person name="Ravi A."/>
            <person name="Getino M."/>
            <person name="Pursley I."/>
            <person name="Horton D.L."/>
            <person name="Alikhan N.F."/>
            <person name="Baker D."/>
            <person name="Gharbi K."/>
            <person name="Hall N."/>
            <person name="Watson M."/>
            <person name="Adriaenssens E.M."/>
            <person name="Foster-Nyarko E."/>
            <person name="Jarju S."/>
            <person name="Secka A."/>
            <person name="Antonio M."/>
            <person name="Oren A."/>
            <person name="Chaudhuri R.R."/>
            <person name="La Ragione R."/>
            <person name="Hildebrand F."/>
            <person name="Pallen M.J."/>
        </authorList>
    </citation>
    <scope>NUCLEOTIDE SEQUENCE</scope>
    <source>
        <strain evidence="3">ChiSjej1B19-5720</strain>
    </source>
</reference>
<dbReference type="Proteomes" id="UP000823842">
    <property type="component" value="Unassembled WGS sequence"/>
</dbReference>
<dbReference type="EMBL" id="DWYZ01000040">
    <property type="protein sequence ID" value="HJB27486.1"/>
    <property type="molecule type" value="Genomic_DNA"/>
</dbReference>
<feature type="domain" description="Sensor histidine kinase NatK-like C-terminal" evidence="2">
    <location>
        <begin position="321"/>
        <end position="420"/>
    </location>
</feature>
<dbReference type="SUPFAM" id="SSF55874">
    <property type="entry name" value="ATPase domain of HSP90 chaperone/DNA topoisomerase II/histidine kinase"/>
    <property type="match status" value="1"/>
</dbReference>
<dbReference type="CDD" id="cd16935">
    <property type="entry name" value="HATPase_AgrC-ComD-like"/>
    <property type="match status" value="1"/>
</dbReference>
<evidence type="ECO:0000259" key="2">
    <source>
        <dbReference type="Pfam" id="PF14501"/>
    </source>
</evidence>
<reference evidence="3" key="2">
    <citation type="submission" date="2021-04" db="EMBL/GenBank/DDBJ databases">
        <authorList>
            <person name="Gilroy R."/>
        </authorList>
    </citation>
    <scope>NUCLEOTIDE SEQUENCE</scope>
    <source>
        <strain evidence="3">ChiSjej1B19-5720</strain>
    </source>
</reference>
<dbReference type="GO" id="GO:0042802">
    <property type="term" value="F:identical protein binding"/>
    <property type="evidence" value="ECO:0007669"/>
    <property type="project" value="TreeGrafter"/>
</dbReference>
<evidence type="ECO:0000313" key="3">
    <source>
        <dbReference type="EMBL" id="HJB27486.1"/>
    </source>
</evidence>
<evidence type="ECO:0000313" key="4">
    <source>
        <dbReference type="Proteomes" id="UP000823842"/>
    </source>
</evidence>
<feature type="transmembrane region" description="Helical" evidence="1">
    <location>
        <begin position="155"/>
        <end position="173"/>
    </location>
</feature>
<sequence length="433" mass="48691">MTEWMLVCSHMVTGSVRMFACFVLLSWVLSARAPGKKSCAACIAGAAGISLLLAFFALPDFYALALETIWITFWAGRIQKADVRMSLFVAVFYETAAAFWEFLFSAGLGIWFRSQKFLDPETFYGQIPVWLLHLLLLGFVLYFFHCPRISAQKAFASVSALAVAEFLGVITLSQQTVLKIPDDTIDMWTILAVILMMGVLVFNMNRQYEGEKELAELKEAQAELLEHDYHALSQAYAANAKLFHDFHNHMGVLRQFLIEKKYEKALQYLDELNVPVKQITDKAWTGNEALDYLISSKSTSARSKGIQFQAQVEFPHHTNIKNADLCAILGNLLDNALEGACQVPKEKEPFIRLTIRRINQMLIIKVENSFQKELKIHKDGSLQSTKEEKGLHGWGLKSAQTASEKYDGMVQTSFTDSTFMAVATLSYEGVSAK</sequence>
<dbReference type="PANTHER" id="PTHR40448:SF1">
    <property type="entry name" value="TWO-COMPONENT SENSOR HISTIDINE KINASE"/>
    <property type="match status" value="1"/>
</dbReference>
<keyword evidence="1" id="KW-0812">Transmembrane</keyword>
<keyword evidence="1" id="KW-1133">Transmembrane helix</keyword>
<proteinExistence type="predicted"/>
<keyword evidence="1" id="KW-0472">Membrane</keyword>
<dbReference type="Pfam" id="PF14501">
    <property type="entry name" value="HATPase_c_5"/>
    <property type="match status" value="1"/>
</dbReference>
<name>A0A9D2LQ13_9FIRM</name>
<protein>
    <submittedName>
        <fullName evidence="3">ATP-binding protein</fullName>
    </submittedName>
</protein>
<feature type="transmembrane region" description="Helical" evidence="1">
    <location>
        <begin position="185"/>
        <end position="202"/>
    </location>
</feature>
<evidence type="ECO:0000256" key="1">
    <source>
        <dbReference type="SAM" id="Phobius"/>
    </source>
</evidence>
<keyword evidence="3" id="KW-0547">Nucleotide-binding</keyword>
<dbReference type="InterPro" id="IPR032834">
    <property type="entry name" value="NatK-like_C"/>
</dbReference>
<feature type="transmembrane region" description="Helical" evidence="1">
    <location>
        <begin position="123"/>
        <end position="143"/>
    </location>
</feature>
<dbReference type="AlphaFoldDB" id="A0A9D2LQ13"/>
<comment type="caution">
    <text evidence="3">The sequence shown here is derived from an EMBL/GenBank/DDBJ whole genome shotgun (WGS) entry which is preliminary data.</text>
</comment>
<dbReference type="InterPro" id="IPR036890">
    <property type="entry name" value="HATPase_C_sf"/>
</dbReference>
<dbReference type="GO" id="GO:0005524">
    <property type="term" value="F:ATP binding"/>
    <property type="evidence" value="ECO:0007669"/>
    <property type="project" value="UniProtKB-KW"/>
</dbReference>
<keyword evidence="3" id="KW-0067">ATP-binding</keyword>